<accession>A0A2T6B5F2</accession>
<gene>
    <name evidence="2" type="ORF">C8N44_10331</name>
</gene>
<evidence type="ECO:0000256" key="1">
    <source>
        <dbReference type="ARBA" id="ARBA00022679"/>
    </source>
</evidence>
<proteinExistence type="predicted"/>
<comment type="caution">
    <text evidence="2">The sequence shown here is derived from an EMBL/GenBank/DDBJ whole genome shotgun (WGS) entry which is preliminary data.</text>
</comment>
<dbReference type="PANTHER" id="PTHR12788">
    <property type="entry name" value="PROTEIN-TYROSINE SULFOTRANSFERASE 2"/>
    <property type="match status" value="1"/>
</dbReference>
<dbReference type="SUPFAM" id="SSF52540">
    <property type="entry name" value="P-loop containing nucleoside triphosphate hydrolases"/>
    <property type="match status" value="1"/>
</dbReference>
<dbReference type="PANTHER" id="PTHR12788:SF10">
    <property type="entry name" value="PROTEIN-TYROSINE SULFOTRANSFERASE"/>
    <property type="match status" value="1"/>
</dbReference>
<dbReference type="Proteomes" id="UP000244069">
    <property type="component" value="Unassembled WGS sequence"/>
</dbReference>
<evidence type="ECO:0000313" key="2">
    <source>
        <dbReference type="EMBL" id="PTX51288.1"/>
    </source>
</evidence>
<dbReference type="InterPro" id="IPR026634">
    <property type="entry name" value="TPST-like"/>
</dbReference>
<keyword evidence="1 2" id="KW-0808">Transferase</keyword>
<dbReference type="AlphaFoldDB" id="A0A2T6B5F2"/>
<evidence type="ECO:0000313" key="3">
    <source>
        <dbReference type="Proteomes" id="UP000244069"/>
    </source>
</evidence>
<dbReference type="OrthoDB" id="977108at2"/>
<dbReference type="InterPro" id="IPR027417">
    <property type="entry name" value="P-loop_NTPase"/>
</dbReference>
<dbReference type="GO" id="GO:0008476">
    <property type="term" value="F:protein-tyrosine sulfotransferase activity"/>
    <property type="evidence" value="ECO:0007669"/>
    <property type="project" value="InterPro"/>
</dbReference>
<name>A0A2T6B5F2_9RHOB</name>
<organism evidence="2 3">
    <name type="scientific">Allosediminivita pacifica</name>
    <dbReference type="NCBI Taxonomy" id="1267769"/>
    <lineage>
        <taxon>Bacteria</taxon>
        <taxon>Pseudomonadati</taxon>
        <taxon>Pseudomonadota</taxon>
        <taxon>Alphaproteobacteria</taxon>
        <taxon>Rhodobacterales</taxon>
        <taxon>Paracoccaceae</taxon>
        <taxon>Allosediminivita</taxon>
    </lineage>
</organism>
<dbReference type="EMBL" id="QBKN01000003">
    <property type="protein sequence ID" value="PTX51288.1"/>
    <property type="molecule type" value="Genomic_DNA"/>
</dbReference>
<protein>
    <submittedName>
        <fullName evidence="2">Sulfotransferase family protein</fullName>
    </submittedName>
</protein>
<sequence length="299" mass="34004">MYRTTSNLVRRYNSFAMPRLRLVPASEDAPLFVVGSGRSGNTLVRRILMASGQIYIPPETYVLGELIELWPRTMMLSWRERVWLFCAQFEKHEHWPTFGLPNLDEFATEAQHLRPRRLRSLIEAFYLYLACKSGSGAQRWGDKTPWNTYHLPSIAQRFPDARYLWLVRDGRDVALSYRDSGLIGSFEGAARRWGDANASCARLARWSPNVLQMRYEDLVADPEAAFGKVFDWARLDFDPAMLSTSVGPMGDVERLKHHASVAGAISTSSIGKWRNTVSERELAAAPANFNHWLSSLGYA</sequence>
<dbReference type="Gene3D" id="3.40.50.300">
    <property type="entry name" value="P-loop containing nucleotide triphosphate hydrolases"/>
    <property type="match status" value="1"/>
</dbReference>
<dbReference type="Pfam" id="PF13469">
    <property type="entry name" value="Sulfotransfer_3"/>
    <property type="match status" value="1"/>
</dbReference>
<keyword evidence="3" id="KW-1185">Reference proteome</keyword>
<dbReference type="RefSeq" id="WP_107974691.1">
    <property type="nucleotide sequence ID" value="NZ_BMEZ01000003.1"/>
</dbReference>
<reference evidence="2 3" key="1">
    <citation type="submission" date="2018-04" db="EMBL/GenBank/DDBJ databases">
        <title>Genomic Encyclopedia of Archaeal and Bacterial Type Strains, Phase II (KMG-II): from individual species to whole genera.</title>
        <authorList>
            <person name="Goeker M."/>
        </authorList>
    </citation>
    <scope>NUCLEOTIDE SEQUENCE [LARGE SCALE GENOMIC DNA]</scope>
    <source>
        <strain evidence="2 3">DSM 29329</strain>
    </source>
</reference>